<evidence type="ECO:0000256" key="3">
    <source>
        <dbReference type="ARBA" id="ARBA00022989"/>
    </source>
</evidence>
<name>A0A2Z6IME7_ACIFI</name>
<evidence type="ECO:0000256" key="6">
    <source>
        <dbReference type="SAM" id="Phobius"/>
    </source>
</evidence>
<sequence length="237" mass="25866">MALKKKHKSSSSGEGEPPTRAGNGTNNPYLNARREWDERYGDQISGKHSWKMVAFAAIGIAAIAVCGVAYIGAQSKIVPFVVTLDHMGDPLEVAAPVAGNAVTQRIMEAQISGWVWNWRSMLASPVAQKELLAKVYGMSSRQVAAELNGWYKKGWTTNAGYVVSPHITSLLPISKGTYQITWTETRYLSGKAGTPKNYKANVTVGVDQKLINTRTASMLNPLGIYIKSLTWTQTYGN</sequence>
<accession>A0A2Z6IME7</accession>
<dbReference type="CDD" id="cd16425">
    <property type="entry name" value="TrbF"/>
    <property type="match status" value="1"/>
</dbReference>
<dbReference type="SUPFAM" id="SSF54427">
    <property type="entry name" value="NTF2-like"/>
    <property type="match status" value="1"/>
</dbReference>
<dbReference type="Gene3D" id="3.10.450.230">
    <property type="entry name" value="VirB8 protein"/>
    <property type="match status" value="1"/>
</dbReference>
<dbReference type="KEGG" id="afj:AFERRID_30200"/>
<feature type="transmembrane region" description="Helical" evidence="6">
    <location>
        <begin position="53"/>
        <end position="73"/>
    </location>
</feature>
<dbReference type="RefSeq" id="WP_126605637.1">
    <property type="nucleotide sequence ID" value="NZ_AP018795.1"/>
</dbReference>
<dbReference type="EMBL" id="AP018795">
    <property type="protein sequence ID" value="BBF66802.1"/>
    <property type="molecule type" value="Genomic_DNA"/>
</dbReference>
<reference evidence="7 8" key="1">
    <citation type="journal article" date="2018" name="Microbiol. Resour. Announc.">
        <title>Complete Genome Sequence of Acidithiobacillus ferridurans JCM 18981.</title>
        <authorList>
            <person name="Miyauchi T."/>
            <person name="Kouzuma A."/>
            <person name="Abe T."/>
            <person name="Watanabe K."/>
        </authorList>
    </citation>
    <scope>NUCLEOTIDE SEQUENCE [LARGE SCALE GENOMIC DNA]</scope>
    <source>
        <strain evidence="8">ATCC 33020 / DSM 29468 / JCM 18981 / 11Fe</strain>
    </source>
</reference>
<dbReference type="Proteomes" id="UP000280188">
    <property type="component" value="Chromosome"/>
</dbReference>
<comment type="subcellular location">
    <subcellularLocation>
        <location evidence="1">Membrane</location>
        <topology evidence="1">Single-pass membrane protein</topology>
    </subcellularLocation>
</comment>
<dbReference type="Pfam" id="PF04335">
    <property type="entry name" value="VirB8"/>
    <property type="match status" value="1"/>
</dbReference>
<evidence type="ECO:0000256" key="2">
    <source>
        <dbReference type="ARBA" id="ARBA00022692"/>
    </source>
</evidence>
<dbReference type="InterPro" id="IPR035658">
    <property type="entry name" value="TrbF"/>
</dbReference>
<evidence type="ECO:0000256" key="4">
    <source>
        <dbReference type="ARBA" id="ARBA00023136"/>
    </source>
</evidence>
<evidence type="ECO:0000256" key="1">
    <source>
        <dbReference type="ARBA" id="ARBA00004167"/>
    </source>
</evidence>
<keyword evidence="2 6" id="KW-0812">Transmembrane</keyword>
<proteinExistence type="predicted"/>
<protein>
    <submittedName>
        <fullName evidence="7">Uncharacterized protein</fullName>
    </submittedName>
</protein>
<organism evidence="7 8">
    <name type="scientific">Acidithiobacillus ferridurans</name>
    <dbReference type="NCBI Taxonomy" id="1232575"/>
    <lineage>
        <taxon>Bacteria</taxon>
        <taxon>Pseudomonadati</taxon>
        <taxon>Pseudomonadota</taxon>
        <taxon>Acidithiobacillia</taxon>
        <taxon>Acidithiobacillales</taxon>
        <taxon>Acidithiobacillaceae</taxon>
        <taxon>Acidithiobacillus</taxon>
    </lineage>
</organism>
<feature type="region of interest" description="Disordered" evidence="5">
    <location>
        <begin position="1"/>
        <end position="29"/>
    </location>
</feature>
<dbReference type="InterPro" id="IPR032710">
    <property type="entry name" value="NTF2-like_dom_sf"/>
</dbReference>
<gene>
    <name evidence="7" type="ORF">AFERRID_30200</name>
</gene>
<evidence type="ECO:0000313" key="8">
    <source>
        <dbReference type="Proteomes" id="UP000280188"/>
    </source>
</evidence>
<dbReference type="InterPro" id="IPR007430">
    <property type="entry name" value="VirB8"/>
</dbReference>
<keyword evidence="4 6" id="KW-0472">Membrane</keyword>
<keyword evidence="3 6" id="KW-1133">Transmembrane helix</keyword>
<evidence type="ECO:0000256" key="5">
    <source>
        <dbReference type="SAM" id="MobiDB-lite"/>
    </source>
</evidence>
<dbReference type="GO" id="GO:0016020">
    <property type="term" value="C:membrane"/>
    <property type="evidence" value="ECO:0007669"/>
    <property type="project" value="UniProtKB-SubCell"/>
</dbReference>
<dbReference type="AlphaFoldDB" id="A0A2Z6IME7"/>
<keyword evidence="8" id="KW-1185">Reference proteome</keyword>
<evidence type="ECO:0000313" key="7">
    <source>
        <dbReference type="EMBL" id="BBF66802.1"/>
    </source>
</evidence>